<dbReference type="InterPro" id="IPR001792">
    <property type="entry name" value="Acylphosphatase-like_dom"/>
</dbReference>
<accession>J3JXD7</accession>
<evidence type="ECO:0000256" key="2">
    <source>
        <dbReference type="ARBA" id="ARBA00012150"/>
    </source>
</evidence>
<dbReference type="OMA" id="KMQGPRA"/>
<dbReference type="HOGENOM" id="CLU_141932_0_1_1"/>
<dbReference type="EMBL" id="BT127906">
    <property type="protein sequence ID" value="AEE62868.1"/>
    <property type="molecule type" value="mRNA"/>
</dbReference>
<dbReference type="EC" id="3.6.1.7" evidence="2"/>
<reference evidence="8" key="1">
    <citation type="journal article" date="2012" name="Insect Biochem. Mol. Biol.">
        <title>Transcriptome and full-length cDNA resources for the mountain pine beetle, Dendroctonus ponderosae Hopkins, a major insect pest of pine forests.</title>
        <authorList>
            <person name="Keeling C.I."/>
            <person name="Henderson H."/>
            <person name="Li M."/>
            <person name="Yuen M."/>
            <person name="Clark E.L."/>
            <person name="Fraser J.D."/>
            <person name="Huber D.P."/>
            <person name="Liao N.Y."/>
            <person name="Roderick Docking T."/>
            <person name="Birol I."/>
            <person name="Chan S.K."/>
            <person name="Taylor G.A."/>
            <person name="Palmquist D."/>
            <person name="Jones S.J."/>
            <person name="Bohlmann J."/>
        </authorList>
    </citation>
    <scope>NUCLEOTIDE SEQUENCE</scope>
    <source>
        <tissue evidence="8">Whole emerged adults</tissue>
    </source>
</reference>
<keyword evidence="3" id="KW-0378">Hydrolase</keyword>
<feature type="domain" description="Acylphosphatase-like" evidence="7">
    <location>
        <begin position="13"/>
        <end position="103"/>
    </location>
</feature>
<dbReference type="OrthoDB" id="7961613at2759"/>
<comment type="caution">
    <text evidence="5">Lacks conserved residue(s) required for the propagation of feature annotation.</text>
</comment>
<evidence type="ECO:0000313" key="8">
    <source>
        <dbReference type="EMBL" id="AEE62868.1"/>
    </source>
</evidence>
<gene>
    <name evidence="11" type="primary">109540266</name>
    <name evidence="10" type="ORF">D910_09029</name>
    <name evidence="9" type="ORF">YQE_08577</name>
</gene>
<evidence type="ECO:0000259" key="7">
    <source>
        <dbReference type="PROSITE" id="PS51160"/>
    </source>
</evidence>
<reference evidence="11" key="3">
    <citation type="submission" date="2024-08" db="UniProtKB">
        <authorList>
            <consortium name="EnsemblMetazoa"/>
        </authorList>
    </citation>
    <scope>IDENTIFICATION</scope>
</reference>
<dbReference type="Proteomes" id="UP000030742">
    <property type="component" value="Unassembled WGS sequence"/>
</dbReference>
<dbReference type="GO" id="GO:0003998">
    <property type="term" value="F:acylphosphatase activity"/>
    <property type="evidence" value="ECO:0007669"/>
    <property type="project" value="UniProtKB-EC"/>
</dbReference>
<dbReference type="InterPro" id="IPR020456">
    <property type="entry name" value="Acylphosphatase"/>
</dbReference>
<dbReference type="AlphaFoldDB" id="J3JXD7"/>
<evidence type="ECO:0000313" key="9">
    <source>
        <dbReference type="EMBL" id="ENN74804.1"/>
    </source>
</evidence>
<name>J3JXD7_DENPD</name>
<keyword evidence="12" id="KW-1185">Reference proteome</keyword>
<comment type="similarity">
    <text evidence="1 6">Belongs to the acylphosphatase family.</text>
</comment>
<sequence length="103" mass="11783">MNTSEVLVDPNVSVEFEVFGKVQGCSFTKYCKDLCEELNVGGWIKNTKRGTITGKIQGPKSRVEQIVYWLSNKGSPESHIERCDLNNWQMLAKLDYTSFTIRF</sequence>
<organism evidence="8">
    <name type="scientific">Dendroctonus ponderosae</name>
    <name type="common">Mountain pine beetle</name>
    <dbReference type="NCBI Taxonomy" id="77166"/>
    <lineage>
        <taxon>Eukaryota</taxon>
        <taxon>Metazoa</taxon>
        <taxon>Ecdysozoa</taxon>
        <taxon>Arthropoda</taxon>
        <taxon>Hexapoda</taxon>
        <taxon>Insecta</taxon>
        <taxon>Pterygota</taxon>
        <taxon>Neoptera</taxon>
        <taxon>Endopterygota</taxon>
        <taxon>Coleoptera</taxon>
        <taxon>Polyphaga</taxon>
        <taxon>Cucujiformia</taxon>
        <taxon>Curculionidae</taxon>
        <taxon>Scolytinae</taxon>
        <taxon>Dendroctonus</taxon>
    </lineage>
</organism>
<evidence type="ECO:0000313" key="13">
    <source>
        <dbReference type="Proteomes" id="UP000030742"/>
    </source>
</evidence>
<reference evidence="12 13" key="2">
    <citation type="journal article" date="2013" name="Genome Biol.">
        <title>Draft genome of the mountain pine beetle, Dendroctonus ponderosae Hopkins, a major forest pest.</title>
        <authorList>
            <person name="Keeling C.I."/>
            <person name="Yuen M.M."/>
            <person name="Liao N.Y."/>
            <person name="Docking T.R."/>
            <person name="Chan S.K."/>
            <person name="Taylor G.A."/>
            <person name="Palmquist D.L."/>
            <person name="Jackman S.D."/>
            <person name="Nguyen A."/>
            <person name="Li M."/>
            <person name="Henderson H."/>
            <person name="Janes J.K."/>
            <person name="Zhao Y."/>
            <person name="Pandoh P."/>
            <person name="Moore R."/>
            <person name="Sperling F.A."/>
            <person name="Huber D.P."/>
            <person name="Birol I."/>
            <person name="Jones S.J."/>
            <person name="Bohlmann J."/>
        </authorList>
    </citation>
    <scope>NUCLEOTIDE SEQUENCE</scope>
</reference>
<dbReference type="EMBL" id="KB741028">
    <property type="protein sequence ID" value="ENN74804.1"/>
    <property type="molecule type" value="Genomic_DNA"/>
</dbReference>
<evidence type="ECO:0000313" key="11">
    <source>
        <dbReference type="EnsemblMetazoa" id="XP_019764116.1"/>
    </source>
</evidence>
<dbReference type="Pfam" id="PF00708">
    <property type="entry name" value="Acylphosphatase"/>
    <property type="match status" value="1"/>
</dbReference>
<evidence type="ECO:0000256" key="6">
    <source>
        <dbReference type="RuleBase" id="RU004168"/>
    </source>
</evidence>
<protein>
    <recommendedName>
        <fullName evidence="2">acylphosphatase</fullName>
        <ecNumber evidence="2">3.6.1.7</ecNumber>
    </recommendedName>
</protein>
<evidence type="ECO:0000256" key="3">
    <source>
        <dbReference type="ARBA" id="ARBA00022801"/>
    </source>
</evidence>
<evidence type="ECO:0000256" key="4">
    <source>
        <dbReference type="ARBA" id="ARBA00047645"/>
    </source>
</evidence>
<evidence type="ECO:0000256" key="5">
    <source>
        <dbReference type="PROSITE-ProRule" id="PRU00520"/>
    </source>
</evidence>
<dbReference type="STRING" id="77166.J3JXD7"/>
<dbReference type="PANTHER" id="PTHR10029:SF10">
    <property type="entry name" value="GEO08407P1"/>
    <property type="match status" value="1"/>
</dbReference>
<dbReference type="EMBL" id="KB632297">
    <property type="protein sequence ID" value="ERL91702.1"/>
    <property type="molecule type" value="Genomic_DNA"/>
</dbReference>
<dbReference type="FunFam" id="3.30.70.100:FF:000011">
    <property type="entry name" value="Acylphosphatase"/>
    <property type="match status" value="1"/>
</dbReference>
<evidence type="ECO:0000313" key="10">
    <source>
        <dbReference type="EMBL" id="ERL91702.1"/>
    </source>
</evidence>
<dbReference type="EnsemblMetazoa" id="XM_019908557.1">
    <property type="protein sequence ID" value="XP_019764116.1"/>
    <property type="gene ID" value="LOC109540266"/>
</dbReference>
<dbReference type="SUPFAM" id="SSF54975">
    <property type="entry name" value="Acylphosphatase/BLUF domain-like"/>
    <property type="match status" value="1"/>
</dbReference>
<dbReference type="Gene3D" id="3.30.70.100">
    <property type="match status" value="1"/>
</dbReference>
<evidence type="ECO:0000256" key="1">
    <source>
        <dbReference type="ARBA" id="ARBA00005614"/>
    </source>
</evidence>
<evidence type="ECO:0000313" key="12">
    <source>
        <dbReference type="Proteomes" id="UP000019118"/>
    </source>
</evidence>
<dbReference type="Proteomes" id="UP000019118">
    <property type="component" value="Unassembled WGS sequence"/>
</dbReference>
<dbReference type="InterPro" id="IPR036046">
    <property type="entry name" value="Acylphosphatase-like_dom_sf"/>
</dbReference>
<dbReference type="PRINTS" id="PR00112">
    <property type="entry name" value="ACYLPHPHTASE"/>
</dbReference>
<comment type="catalytic activity">
    <reaction evidence="4">
        <text>an acyl phosphate + H2O = a carboxylate + phosphate + H(+)</text>
        <dbReference type="Rhea" id="RHEA:14965"/>
        <dbReference type="ChEBI" id="CHEBI:15377"/>
        <dbReference type="ChEBI" id="CHEBI:15378"/>
        <dbReference type="ChEBI" id="CHEBI:29067"/>
        <dbReference type="ChEBI" id="CHEBI:43474"/>
        <dbReference type="ChEBI" id="CHEBI:59918"/>
        <dbReference type="EC" id="3.6.1.7"/>
    </reaction>
</comment>
<dbReference type="PANTHER" id="PTHR10029">
    <property type="entry name" value="ACYLPHOSPHATASE"/>
    <property type="match status" value="1"/>
</dbReference>
<dbReference type="PROSITE" id="PS51160">
    <property type="entry name" value="ACYLPHOSPHATASE_3"/>
    <property type="match status" value="1"/>
</dbReference>
<proteinExistence type="evidence at transcript level"/>